<keyword evidence="5" id="KW-1185">Reference proteome</keyword>
<dbReference type="SUPFAM" id="SSF53927">
    <property type="entry name" value="Cytidine deaminase-like"/>
    <property type="match status" value="1"/>
</dbReference>
<evidence type="ECO:0000313" key="5">
    <source>
        <dbReference type="Proteomes" id="UP000240509"/>
    </source>
</evidence>
<reference evidence="4 5" key="1">
    <citation type="submission" date="2018-03" db="EMBL/GenBank/DDBJ databases">
        <title>Alkalicoccus saliphilus sp. nov., isolated from a mineral pool.</title>
        <authorList>
            <person name="Zhao B."/>
        </authorList>
    </citation>
    <scope>NUCLEOTIDE SEQUENCE [LARGE SCALE GENOMIC DNA]</scope>
    <source>
        <strain evidence="4 5">6AG</strain>
    </source>
</reference>
<accession>A0A2T4U4N9</accession>
<dbReference type="InterPro" id="IPR016193">
    <property type="entry name" value="Cytidine_deaminase-like"/>
</dbReference>
<proteinExistence type="predicted"/>
<organism evidence="4 5">
    <name type="scientific">Alkalicoccus saliphilus</name>
    <dbReference type="NCBI Taxonomy" id="200989"/>
    <lineage>
        <taxon>Bacteria</taxon>
        <taxon>Bacillati</taxon>
        <taxon>Bacillota</taxon>
        <taxon>Bacilli</taxon>
        <taxon>Bacillales</taxon>
        <taxon>Bacillaceae</taxon>
        <taxon>Alkalicoccus</taxon>
    </lineage>
</organism>
<dbReference type="PROSITE" id="PS51747">
    <property type="entry name" value="CYT_DCMP_DEAMINASES_2"/>
    <property type="match status" value="1"/>
</dbReference>
<dbReference type="Pfam" id="PF00383">
    <property type="entry name" value="dCMP_cyt_deam_1"/>
    <property type="match status" value="1"/>
</dbReference>
<evidence type="ECO:0000256" key="1">
    <source>
        <dbReference type="ARBA" id="ARBA00022723"/>
    </source>
</evidence>
<evidence type="ECO:0000256" key="2">
    <source>
        <dbReference type="ARBA" id="ARBA00022833"/>
    </source>
</evidence>
<dbReference type="InterPro" id="IPR002125">
    <property type="entry name" value="CMP_dCMP_dom"/>
</dbReference>
<evidence type="ECO:0000259" key="3">
    <source>
        <dbReference type="PROSITE" id="PS51747"/>
    </source>
</evidence>
<keyword evidence="1" id="KW-0479">Metal-binding</keyword>
<dbReference type="AlphaFoldDB" id="A0A2T4U4N9"/>
<dbReference type="Proteomes" id="UP000240509">
    <property type="component" value="Unassembled WGS sequence"/>
</dbReference>
<dbReference type="EMBL" id="PZJJ01000020">
    <property type="protein sequence ID" value="PTL38325.1"/>
    <property type="molecule type" value="Genomic_DNA"/>
</dbReference>
<evidence type="ECO:0000313" key="4">
    <source>
        <dbReference type="EMBL" id="PTL38325.1"/>
    </source>
</evidence>
<dbReference type="RefSeq" id="WP_107585432.1">
    <property type="nucleotide sequence ID" value="NZ_PZJJ01000020.1"/>
</dbReference>
<dbReference type="OrthoDB" id="9802676at2"/>
<sequence>MTKNHDYWMEKCIRMAEDNVKAGQSPFASIIVRNGEAAAYGVNDAKASFDPTAHGEMRAIQKAGSKLQTLNLSDCVLYTNCEPCPMCLGAIYWSGITEVWYGLSIEEQAEFDKLPKEMYEEFKKTGTIKKLSMKDLGSQVEGRRPFLVKQ</sequence>
<dbReference type="InterPro" id="IPR016192">
    <property type="entry name" value="APOBEC/CMP_deaminase_Zn-bd"/>
</dbReference>
<name>A0A2T4U4N9_9BACI</name>
<dbReference type="GO" id="GO:0006152">
    <property type="term" value="P:purine nucleoside catabolic process"/>
    <property type="evidence" value="ECO:0007669"/>
    <property type="project" value="TreeGrafter"/>
</dbReference>
<comment type="caution">
    <text evidence="4">The sequence shown here is derived from an EMBL/GenBank/DDBJ whole genome shotgun (WGS) entry which is preliminary data.</text>
</comment>
<dbReference type="GO" id="GO:0008270">
    <property type="term" value="F:zinc ion binding"/>
    <property type="evidence" value="ECO:0007669"/>
    <property type="project" value="InterPro"/>
</dbReference>
<dbReference type="GO" id="GO:0047974">
    <property type="term" value="F:guanosine deaminase activity"/>
    <property type="evidence" value="ECO:0007669"/>
    <property type="project" value="TreeGrafter"/>
</dbReference>
<protein>
    <submittedName>
        <fullName evidence="4">tRNA-specific adenosine deaminase</fullName>
    </submittedName>
</protein>
<dbReference type="CDD" id="cd01285">
    <property type="entry name" value="nucleoside_deaminase"/>
    <property type="match status" value="1"/>
</dbReference>
<dbReference type="PANTHER" id="PTHR11079">
    <property type="entry name" value="CYTOSINE DEAMINASE FAMILY MEMBER"/>
    <property type="match status" value="1"/>
</dbReference>
<dbReference type="Gene3D" id="3.40.140.10">
    <property type="entry name" value="Cytidine Deaminase, domain 2"/>
    <property type="match status" value="1"/>
</dbReference>
<feature type="domain" description="CMP/dCMP-type deaminase" evidence="3">
    <location>
        <begin position="3"/>
        <end position="114"/>
    </location>
</feature>
<gene>
    <name evidence="4" type="ORF">C6Y45_11815</name>
</gene>
<dbReference type="PROSITE" id="PS00903">
    <property type="entry name" value="CYT_DCMP_DEAMINASES_1"/>
    <property type="match status" value="1"/>
</dbReference>
<keyword evidence="2" id="KW-0862">Zinc</keyword>
<dbReference type="PANTHER" id="PTHR11079:SF161">
    <property type="entry name" value="CMP_DCMP-TYPE DEAMINASE DOMAIN-CONTAINING PROTEIN"/>
    <property type="match status" value="1"/>
</dbReference>